<keyword evidence="8" id="KW-1185">Reference proteome</keyword>
<evidence type="ECO:0000256" key="3">
    <source>
        <dbReference type="ARBA" id="ARBA00022448"/>
    </source>
</evidence>
<dbReference type="GO" id="GO:0030288">
    <property type="term" value="C:outer membrane-bounded periplasmic space"/>
    <property type="evidence" value="ECO:0007669"/>
    <property type="project" value="InterPro"/>
</dbReference>
<dbReference type="Pfam" id="PF13531">
    <property type="entry name" value="SBP_bac_11"/>
    <property type="match status" value="1"/>
</dbReference>
<dbReference type="SUPFAM" id="SSF53850">
    <property type="entry name" value="Periplasmic binding protein-like II"/>
    <property type="match status" value="1"/>
</dbReference>
<dbReference type="AlphaFoldDB" id="C9PPN8"/>
<dbReference type="HOGENOM" id="CLU_026974_6_0_6"/>
<evidence type="ECO:0000256" key="6">
    <source>
        <dbReference type="SAM" id="SignalP"/>
    </source>
</evidence>
<evidence type="ECO:0000313" key="7">
    <source>
        <dbReference type="EMBL" id="EEX50339.1"/>
    </source>
</evidence>
<accession>C9PPN8</accession>
<name>C9PPN8_9PAST</name>
<comment type="subcellular location">
    <subcellularLocation>
        <location evidence="1">Periplasm</location>
    </subcellularLocation>
</comment>
<sequence length="346" mass="39028">MYFFDEITREDTMSKLKTSLFLTALSTFSISVFAQNQALNVYTYDSFTSDWGAGPKVKASFEKAHPQCQVNFTAFGDSGTMFNRLRLEGKKTKADVVVGLDNYALEEAEKSGLFTKNNVDLAQLSLPIEWKNQTFLPYDFGQFAFIYDKTKVQNPPKSLKELVERQDLKVIYQDPRTSSVGRGLLIWMNSVYPQNEVENAWKSLAKHTVTVGKGWSDTYGAFLKGEADLVVSYSTSPLYHLVFEQKDQYVATELSEGGVLQVETAAKVIDRNNACADHFLSFLVQSEAQQHLVTSNVMLPVIHSKIEPHFDALKEKQLKAKVLDTSKVTAEQLKNWIAVWQATLTK</sequence>
<evidence type="ECO:0000256" key="4">
    <source>
        <dbReference type="ARBA" id="ARBA00022729"/>
    </source>
</evidence>
<comment type="caution">
    <text evidence="7">The sequence shown here is derived from an EMBL/GenBank/DDBJ whole genome shotgun (WGS) entry which is preliminary data.</text>
</comment>
<dbReference type="GO" id="GO:0030975">
    <property type="term" value="F:thiamine binding"/>
    <property type="evidence" value="ECO:0007669"/>
    <property type="project" value="InterPro"/>
</dbReference>
<dbReference type="GO" id="GO:0030976">
    <property type="term" value="F:thiamine pyrophosphate binding"/>
    <property type="evidence" value="ECO:0007669"/>
    <property type="project" value="TreeGrafter"/>
</dbReference>
<evidence type="ECO:0000313" key="8">
    <source>
        <dbReference type="Proteomes" id="UP000005519"/>
    </source>
</evidence>
<dbReference type="STRING" id="667128.HMPREF0621_0962"/>
<feature type="chain" id="PRO_5003000623" evidence="6">
    <location>
        <begin position="35"/>
        <end position="346"/>
    </location>
</feature>
<reference evidence="7 8" key="1">
    <citation type="submission" date="2009-10" db="EMBL/GenBank/DDBJ databases">
        <authorList>
            <person name="Muzny D."/>
            <person name="Qin X."/>
            <person name="Deng J."/>
            <person name="Jiang H."/>
            <person name="Liu Y."/>
            <person name="Qu J."/>
            <person name="Song X.-Z."/>
            <person name="Zhang L."/>
            <person name="Thornton R."/>
            <person name="Coyle M."/>
            <person name="Francisco L."/>
            <person name="Jackson L."/>
            <person name="Javaid M."/>
            <person name="Korchina V."/>
            <person name="Kovar C."/>
            <person name="Mata R."/>
            <person name="Mathew T."/>
            <person name="Ngo R."/>
            <person name="Nguyen L."/>
            <person name="Nguyen N."/>
            <person name="Okwuonu G."/>
            <person name="Ongeri F."/>
            <person name="Pham C."/>
            <person name="Simmons D."/>
            <person name="Wilczek-Boney K."/>
            <person name="Hale W."/>
            <person name="Jakkamsetti A."/>
            <person name="Pham P."/>
            <person name="Ruth R."/>
            <person name="San Lucas F."/>
            <person name="Warren J."/>
            <person name="Zhang J."/>
            <person name="Zhao Z."/>
            <person name="Zhou C."/>
            <person name="Zhu D."/>
            <person name="Lee S."/>
            <person name="Bess C."/>
            <person name="Blankenburg K."/>
            <person name="Forbes L."/>
            <person name="Fu Q."/>
            <person name="Gubbala S."/>
            <person name="Hirani K."/>
            <person name="Jayaseelan J.C."/>
            <person name="Lara F."/>
            <person name="Munidasa M."/>
            <person name="Palculict T."/>
            <person name="Patil S."/>
            <person name="Pu L.-L."/>
            <person name="Saada N."/>
            <person name="Tang L."/>
            <person name="Weissenberger G."/>
            <person name="Zhu Y."/>
            <person name="Hemphill L."/>
            <person name="Shang Y."/>
            <person name="Youmans B."/>
            <person name="Ayvaz T."/>
            <person name="Ross M."/>
            <person name="Santibanez J."/>
            <person name="Aqrawi P."/>
            <person name="Gross S."/>
            <person name="Joshi V."/>
            <person name="Fowler G."/>
            <person name="Nazareth L."/>
            <person name="Reid J."/>
            <person name="Worley K."/>
            <person name="Petrosino J."/>
            <person name="Highlander S."/>
            <person name="Gibbs R."/>
        </authorList>
    </citation>
    <scope>NUCLEOTIDE SEQUENCE [LARGE SCALE GENOMIC DNA]</scope>
    <source>
        <strain evidence="7 8">ATCC 43325</strain>
    </source>
</reference>
<feature type="signal peptide" evidence="6">
    <location>
        <begin position="1"/>
        <end position="34"/>
    </location>
</feature>
<keyword evidence="3" id="KW-0813">Transport</keyword>
<dbReference type="NCBIfam" id="TIGR01276">
    <property type="entry name" value="thiB"/>
    <property type="match status" value="1"/>
</dbReference>
<keyword evidence="4 6" id="KW-0732">Signal</keyword>
<dbReference type="EMBL" id="ACZR01000011">
    <property type="protein sequence ID" value="EEX50339.1"/>
    <property type="molecule type" value="Genomic_DNA"/>
</dbReference>
<protein>
    <submittedName>
        <fullName evidence="7">Thiamine/thiamine pyrophosphate ABC transporter, thiamine/thiamine pyrophospate-binding protein</fullName>
    </submittedName>
</protein>
<comment type="similarity">
    <text evidence="2">Belongs to the bacterial solute-binding protein 1 family.</text>
</comment>
<dbReference type="PANTHER" id="PTHR30006">
    <property type="entry name" value="THIAMINE-BINDING PERIPLASMIC PROTEIN-RELATED"/>
    <property type="match status" value="1"/>
</dbReference>
<dbReference type="InterPro" id="IPR005948">
    <property type="entry name" value="ThiB-like"/>
</dbReference>
<evidence type="ECO:0000256" key="5">
    <source>
        <dbReference type="ARBA" id="ARBA00022764"/>
    </source>
</evidence>
<dbReference type="NCBIfam" id="TIGR01254">
    <property type="entry name" value="sfuA"/>
    <property type="match status" value="1"/>
</dbReference>
<dbReference type="Gene3D" id="3.40.190.10">
    <property type="entry name" value="Periplasmic binding protein-like II"/>
    <property type="match status" value="2"/>
</dbReference>
<gene>
    <name evidence="7" type="primary">thiB</name>
    <name evidence="7" type="ORF">HMPREF0621_0962</name>
</gene>
<dbReference type="PANTHER" id="PTHR30006:SF3">
    <property type="entry name" value="THIAMINE-BINDING PERIPLASMIC PROTEIN"/>
    <property type="match status" value="1"/>
</dbReference>
<dbReference type="InterPro" id="IPR005967">
    <property type="entry name" value="ThiB"/>
</dbReference>
<organism evidence="7 8">
    <name type="scientific">Pasteurella dagmatis ATCC 43325</name>
    <dbReference type="NCBI Taxonomy" id="667128"/>
    <lineage>
        <taxon>Bacteria</taxon>
        <taxon>Pseudomonadati</taxon>
        <taxon>Pseudomonadota</taxon>
        <taxon>Gammaproteobacteria</taxon>
        <taxon>Pasteurellales</taxon>
        <taxon>Pasteurellaceae</taxon>
        <taxon>Pasteurella</taxon>
    </lineage>
</organism>
<proteinExistence type="inferred from homology"/>
<dbReference type="Proteomes" id="UP000005519">
    <property type="component" value="Unassembled WGS sequence"/>
</dbReference>
<evidence type="ECO:0000256" key="1">
    <source>
        <dbReference type="ARBA" id="ARBA00004418"/>
    </source>
</evidence>
<dbReference type="GO" id="GO:0015888">
    <property type="term" value="P:thiamine transport"/>
    <property type="evidence" value="ECO:0007669"/>
    <property type="project" value="InterPro"/>
</dbReference>
<evidence type="ECO:0000256" key="2">
    <source>
        <dbReference type="ARBA" id="ARBA00008520"/>
    </source>
</evidence>
<keyword evidence="5" id="KW-0574">Periplasm</keyword>